<organism evidence="2 3">
    <name type="scientific">Anaeromicrobium sediminis</name>
    <dbReference type="NCBI Taxonomy" id="1478221"/>
    <lineage>
        <taxon>Bacteria</taxon>
        <taxon>Bacillati</taxon>
        <taxon>Bacillota</taxon>
        <taxon>Clostridia</taxon>
        <taxon>Peptostreptococcales</taxon>
        <taxon>Thermotaleaceae</taxon>
        <taxon>Anaeromicrobium</taxon>
    </lineage>
</organism>
<protein>
    <submittedName>
        <fullName evidence="2">Stage III sporulation protein AD</fullName>
    </submittedName>
</protein>
<keyword evidence="1" id="KW-0472">Membrane</keyword>
<dbReference type="EMBL" id="NIBG01000001">
    <property type="protein sequence ID" value="PAB60959.1"/>
    <property type="molecule type" value="Genomic_DNA"/>
</dbReference>
<dbReference type="InterPro" id="IPR025664">
    <property type="entry name" value="Spore_III_AC/AD"/>
</dbReference>
<gene>
    <name evidence="2" type="primary">spoIIIAD</name>
    <name evidence="2" type="ORF">CCE28_00565</name>
</gene>
<feature type="transmembrane region" description="Helical" evidence="1">
    <location>
        <begin position="65"/>
        <end position="85"/>
    </location>
</feature>
<evidence type="ECO:0000313" key="2">
    <source>
        <dbReference type="EMBL" id="PAB60959.1"/>
    </source>
</evidence>
<proteinExistence type="predicted"/>
<dbReference type="Pfam" id="PF06686">
    <property type="entry name" value="SpoIIIAC"/>
    <property type="match status" value="2"/>
</dbReference>
<reference evidence="2 3" key="1">
    <citation type="submission" date="2017-06" db="EMBL/GenBank/DDBJ databases">
        <title>Draft genome sequence of anaerobic fermentative bacterium Anaeromicrobium sediminis DY2726D isolated from West Pacific Ocean sediments.</title>
        <authorList>
            <person name="Zeng X."/>
        </authorList>
    </citation>
    <scope>NUCLEOTIDE SEQUENCE [LARGE SCALE GENOMIC DNA]</scope>
    <source>
        <strain evidence="2 3">DY2726D</strain>
    </source>
</reference>
<dbReference type="OrthoDB" id="1682150at2"/>
<keyword evidence="3" id="KW-1185">Reference proteome</keyword>
<accession>A0A267MN03</accession>
<dbReference type="InterPro" id="IPR014211">
    <property type="entry name" value="Spore_III_AD"/>
</dbReference>
<keyword evidence="1" id="KW-0812">Transmembrane</keyword>
<keyword evidence="1" id="KW-1133">Transmembrane helix</keyword>
<evidence type="ECO:0000313" key="3">
    <source>
        <dbReference type="Proteomes" id="UP000216024"/>
    </source>
</evidence>
<dbReference type="RefSeq" id="WP_095129910.1">
    <property type="nucleotide sequence ID" value="NZ_NIBG01000001.1"/>
</dbReference>
<feature type="transmembrane region" description="Helical" evidence="1">
    <location>
        <begin position="27"/>
        <end position="45"/>
    </location>
</feature>
<dbReference type="NCBIfam" id="TIGR02849">
    <property type="entry name" value="spore_III_AD"/>
    <property type="match status" value="1"/>
</dbReference>
<comment type="caution">
    <text evidence="2">The sequence shown here is derived from an EMBL/GenBank/DDBJ whole genome shotgun (WGS) entry which is preliminary data.</text>
</comment>
<dbReference type="AlphaFoldDB" id="A0A267MN03"/>
<evidence type="ECO:0000256" key="1">
    <source>
        <dbReference type="SAM" id="Phobius"/>
    </source>
</evidence>
<sequence length="128" mass="13811">MDIFKIVGVGIIATILSMTFKKHKPEISLQISLVAGLIIFLFILSKLGTVLDLLNMIAKRLDIDMIYISTIFKIIGIAYIAEFGAQLCKDAGEGAIASKIELAGKVLIMVLAIPILVGLLNTIIQLIA</sequence>
<feature type="transmembrane region" description="Helical" evidence="1">
    <location>
        <begin position="106"/>
        <end position="127"/>
    </location>
</feature>
<name>A0A267MN03_9FIRM</name>
<dbReference type="Proteomes" id="UP000216024">
    <property type="component" value="Unassembled WGS sequence"/>
</dbReference>